<evidence type="ECO:0000256" key="1">
    <source>
        <dbReference type="SAM" id="MobiDB-lite"/>
    </source>
</evidence>
<organism evidence="2">
    <name type="scientific">Rhizophora mucronata</name>
    <name type="common">Asiatic mangrove</name>
    <dbReference type="NCBI Taxonomy" id="61149"/>
    <lineage>
        <taxon>Eukaryota</taxon>
        <taxon>Viridiplantae</taxon>
        <taxon>Streptophyta</taxon>
        <taxon>Embryophyta</taxon>
        <taxon>Tracheophyta</taxon>
        <taxon>Spermatophyta</taxon>
        <taxon>Magnoliopsida</taxon>
        <taxon>eudicotyledons</taxon>
        <taxon>Gunneridae</taxon>
        <taxon>Pentapetalae</taxon>
        <taxon>rosids</taxon>
        <taxon>fabids</taxon>
        <taxon>Malpighiales</taxon>
        <taxon>Rhizophoraceae</taxon>
        <taxon>Rhizophora</taxon>
    </lineage>
</organism>
<dbReference type="EMBL" id="GGEC01057183">
    <property type="protein sequence ID" value="MBX37667.1"/>
    <property type="molecule type" value="Transcribed_RNA"/>
</dbReference>
<sequence length="34" mass="3771">MDRRDGKFGPQAAMAVPPVQQMSRLDHPIPPQQA</sequence>
<reference evidence="2" key="1">
    <citation type="submission" date="2018-02" db="EMBL/GenBank/DDBJ databases">
        <title>Rhizophora mucronata_Transcriptome.</title>
        <authorList>
            <person name="Meera S.P."/>
            <person name="Sreeshan A."/>
            <person name="Augustine A."/>
        </authorList>
    </citation>
    <scope>NUCLEOTIDE SEQUENCE</scope>
    <source>
        <tissue evidence="2">Leaf</tissue>
    </source>
</reference>
<name>A0A2P2N588_RHIMU</name>
<dbReference type="AlphaFoldDB" id="A0A2P2N588"/>
<feature type="region of interest" description="Disordered" evidence="1">
    <location>
        <begin position="1"/>
        <end position="34"/>
    </location>
</feature>
<protein>
    <submittedName>
        <fullName evidence="2">Uncharacterized protein</fullName>
    </submittedName>
</protein>
<accession>A0A2P2N588</accession>
<proteinExistence type="predicted"/>
<evidence type="ECO:0000313" key="2">
    <source>
        <dbReference type="EMBL" id="MBX37667.1"/>
    </source>
</evidence>